<reference evidence="3" key="1">
    <citation type="submission" date="2019-02" db="EMBL/GenBank/DDBJ databases">
        <title>Draft genome sequence of Muricauda sp. 176CP4-71.</title>
        <authorList>
            <person name="Park J.-S."/>
        </authorList>
    </citation>
    <scope>NUCLEOTIDE SEQUENCE [LARGE SCALE GENOMIC DNA]</scope>
    <source>
        <strain evidence="3">176GS2-150</strain>
    </source>
</reference>
<evidence type="ECO:0000313" key="3">
    <source>
        <dbReference type="Proteomes" id="UP000292544"/>
    </source>
</evidence>
<dbReference type="RefSeq" id="WP_130565535.1">
    <property type="nucleotide sequence ID" value="NZ_SHLY01000001.1"/>
</dbReference>
<dbReference type="EMBL" id="SHLY01000001">
    <property type="protein sequence ID" value="TAA48038.1"/>
    <property type="molecule type" value="Genomic_DNA"/>
</dbReference>
<organism evidence="2 3">
    <name type="scientific">Corallincola spongiicola</name>
    <dbReference type="NCBI Taxonomy" id="2520508"/>
    <lineage>
        <taxon>Bacteria</taxon>
        <taxon>Pseudomonadati</taxon>
        <taxon>Pseudomonadota</taxon>
        <taxon>Gammaproteobacteria</taxon>
        <taxon>Alteromonadales</taxon>
        <taxon>Psychromonadaceae</taxon>
        <taxon>Corallincola</taxon>
    </lineage>
</organism>
<keyword evidence="3" id="KW-1185">Reference proteome</keyword>
<gene>
    <name evidence="2" type="ORF">EXY25_01975</name>
</gene>
<evidence type="ECO:0000256" key="1">
    <source>
        <dbReference type="SAM" id="SignalP"/>
    </source>
</evidence>
<feature type="chain" id="PRO_5045424608" evidence="1">
    <location>
        <begin position="21"/>
        <end position="122"/>
    </location>
</feature>
<keyword evidence="1" id="KW-0732">Signal</keyword>
<name>A0ABY1WTS6_9GAMM</name>
<feature type="signal peptide" evidence="1">
    <location>
        <begin position="1"/>
        <end position="20"/>
    </location>
</feature>
<protein>
    <submittedName>
        <fullName evidence="2">Uncharacterized protein</fullName>
    </submittedName>
</protein>
<accession>A0ABY1WTS6</accession>
<sequence>MLKRTAFMGVLLFCAAPTFAAEELAQDMLAEGISKLMYMNDSCGVTIEKEKVQEISKLYLYANGFSGDLQVDWEQVKATAAAEFEVLKKENPNGELCDKYAEQFESVLPLLKKHDATELDIE</sequence>
<dbReference type="Proteomes" id="UP000292544">
    <property type="component" value="Unassembled WGS sequence"/>
</dbReference>
<comment type="caution">
    <text evidence="2">The sequence shown here is derived from an EMBL/GenBank/DDBJ whole genome shotgun (WGS) entry which is preliminary data.</text>
</comment>
<proteinExistence type="predicted"/>
<evidence type="ECO:0000313" key="2">
    <source>
        <dbReference type="EMBL" id="TAA48038.1"/>
    </source>
</evidence>